<name>A0A068VFZ3_COFCA</name>
<dbReference type="InterPro" id="IPR020946">
    <property type="entry name" value="Flavin_mOase-like"/>
</dbReference>
<dbReference type="InterPro" id="IPR050346">
    <property type="entry name" value="FMO-like"/>
</dbReference>
<keyword evidence="5" id="KW-0503">Monooxygenase</keyword>
<proteinExistence type="inferred from homology"/>
<keyword evidence="3 5" id="KW-0274">FAD</keyword>
<dbReference type="InParanoid" id="A0A068VFZ3"/>
<keyword evidence="4 5" id="KW-0560">Oxidoreductase</keyword>
<feature type="signal peptide" evidence="6">
    <location>
        <begin position="1"/>
        <end position="20"/>
    </location>
</feature>
<feature type="chain" id="PRO_5001658602" description="Flavin-containing monooxygenase" evidence="6">
    <location>
        <begin position="21"/>
        <end position="103"/>
    </location>
</feature>
<comment type="cofactor">
    <cofactor evidence="5">
        <name>FAD</name>
        <dbReference type="ChEBI" id="CHEBI:57692"/>
    </cofactor>
</comment>
<reference evidence="8" key="1">
    <citation type="journal article" date="2014" name="Science">
        <title>The coffee genome provides insight into the convergent evolution of caffeine biosynthesis.</title>
        <authorList>
            <person name="Denoeud F."/>
            <person name="Carretero-Paulet L."/>
            <person name="Dereeper A."/>
            <person name="Droc G."/>
            <person name="Guyot R."/>
            <person name="Pietrella M."/>
            <person name="Zheng C."/>
            <person name="Alberti A."/>
            <person name="Anthony F."/>
            <person name="Aprea G."/>
            <person name="Aury J.M."/>
            <person name="Bento P."/>
            <person name="Bernard M."/>
            <person name="Bocs S."/>
            <person name="Campa C."/>
            <person name="Cenci A."/>
            <person name="Combes M.C."/>
            <person name="Crouzillat D."/>
            <person name="Da Silva C."/>
            <person name="Daddiego L."/>
            <person name="De Bellis F."/>
            <person name="Dussert S."/>
            <person name="Garsmeur O."/>
            <person name="Gayraud T."/>
            <person name="Guignon V."/>
            <person name="Jahn K."/>
            <person name="Jamilloux V."/>
            <person name="Joet T."/>
            <person name="Labadie K."/>
            <person name="Lan T."/>
            <person name="Leclercq J."/>
            <person name="Lepelley M."/>
            <person name="Leroy T."/>
            <person name="Li L.T."/>
            <person name="Librado P."/>
            <person name="Lopez L."/>
            <person name="Munoz A."/>
            <person name="Noel B."/>
            <person name="Pallavicini A."/>
            <person name="Perrotta G."/>
            <person name="Poncet V."/>
            <person name="Pot D."/>
            <person name="Priyono X."/>
            <person name="Rigoreau M."/>
            <person name="Rouard M."/>
            <person name="Rozas J."/>
            <person name="Tranchant-Dubreuil C."/>
            <person name="VanBuren R."/>
            <person name="Zhang Q."/>
            <person name="Andrade A.C."/>
            <person name="Argout X."/>
            <person name="Bertrand B."/>
            <person name="de Kochko A."/>
            <person name="Graziosi G."/>
            <person name="Henry R.J."/>
            <person name="Jayarama X."/>
            <person name="Ming R."/>
            <person name="Nagai C."/>
            <person name="Rounsley S."/>
            <person name="Sankoff D."/>
            <person name="Giuliano G."/>
            <person name="Albert V.A."/>
            <person name="Wincker P."/>
            <person name="Lashermes P."/>
        </authorList>
    </citation>
    <scope>NUCLEOTIDE SEQUENCE [LARGE SCALE GENOMIC DNA]</scope>
    <source>
        <strain evidence="8">cv. DH200-94</strain>
    </source>
</reference>
<evidence type="ECO:0000256" key="4">
    <source>
        <dbReference type="ARBA" id="ARBA00023002"/>
    </source>
</evidence>
<evidence type="ECO:0000313" key="8">
    <source>
        <dbReference type="Proteomes" id="UP000295252"/>
    </source>
</evidence>
<evidence type="ECO:0000313" key="7">
    <source>
        <dbReference type="EMBL" id="CDP19710.1"/>
    </source>
</evidence>
<dbReference type="GO" id="GO:0004499">
    <property type="term" value="F:N,N-dimethylaniline monooxygenase activity"/>
    <property type="evidence" value="ECO:0007669"/>
    <property type="project" value="InterPro"/>
</dbReference>
<protein>
    <recommendedName>
        <fullName evidence="5">Flavin-containing monooxygenase</fullName>
        <ecNumber evidence="5">1.-.-.-</ecNumber>
    </recommendedName>
</protein>
<evidence type="ECO:0000256" key="3">
    <source>
        <dbReference type="ARBA" id="ARBA00022827"/>
    </source>
</evidence>
<dbReference type="PhylomeDB" id="A0A068VFZ3"/>
<accession>A0A068VFZ3</accession>
<dbReference type="SMR" id="A0A068VFZ3"/>
<keyword evidence="2 5" id="KW-0285">Flavoprotein</keyword>
<sequence length="103" mass="11693">MQVVLVTLLFFHLFYKHVFPPQLAPTLSFIGIPNRVSFNIVLLQANWVAGVLSGKVTLPSIDKMLADVEKHYQFLDEIGIHKSQTHSLLLRHGKSWVELFPIG</sequence>
<keyword evidence="8" id="KW-1185">Reference proteome</keyword>
<dbReference type="GO" id="GO:0050661">
    <property type="term" value="F:NADP binding"/>
    <property type="evidence" value="ECO:0007669"/>
    <property type="project" value="InterPro"/>
</dbReference>
<dbReference type="AlphaFoldDB" id="A0A068VFZ3"/>
<comment type="similarity">
    <text evidence="1 5">Belongs to the FMO family.</text>
</comment>
<dbReference type="OrthoDB" id="66881at2759"/>
<gene>
    <name evidence="7" type="ORF">GSCOC_T00003632001</name>
</gene>
<dbReference type="EC" id="1.-.-.-" evidence="5"/>
<evidence type="ECO:0000256" key="6">
    <source>
        <dbReference type="SAM" id="SignalP"/>
    </source>
</evidence>
<dbReference type="Gene3D" id="3.50.50.60">
    <property type="entry name" value="FAD/NAD(P)-binding domain"/>
    <property type="match status" value="1"/>
</dbReference>
<dbReference type="STRING" id="49390.A0A068VFZ3"/>
<evidence type="ECO:0000256" key="5">
    <source>
        <dbReference type="RuleBase" id="RU361177"/>
    </source>
</evidence>
<dbReference type="EMBL" id="HG739711">
    <property type="protein sequence ID" value="CDP19710.1"/>
    <property type="molecule type" value="Genomic_DNA"/>
</dbReference>
<dbReference type="Pfam" id="PF00743">
    <property type="entry name" value="FMO-like"/>
    <property type="match status" value="1"/>
</dbReference>
<evidence type="ECO:0000256" key="1">
    <source>
        <dbReference type="ARBA" id="ARBA00009183"/>
    </source>
</evidence>
<organism evidence="7 8">
    <name type="scientific">Coffea canephora</name>
    <name type="common">Robusta coffee</name>
    <dbReference type="NCBI Taxonomy" id="49390"/>
    <lineage>
        <taxon>Eukaryota</taxon>
        <taxon>Viridiplantae</taxon>
        <taxon>Streptophyta</taxon>
        <taxon>Embryophyta</taxon>
        <taxon>Tracheophyta</taxon>
        <taxon>Spermatophyta</taxon>
        <taxon>Magnoliopsida</taxon>
        <taxon>eudicotyledons</taxon>
        <taxon>Gunneridae</taxon>
        <taxon>Pentapetalae</taxon>
        <taxon>asterids</taxon>
        <taxon>lamiids</taxon>
        <taxon>Gentianales</taxon>
        <taxon>Rubiaceae</taxon>
        <taxon>Ixoroideae</taxon>
        <taxon>Gardenieae complex</taxon>
        <taxon>Bertiereae - Coffeeae clade</taxon>
        <taxon>Coffeeae</taxon>
        <taxon>Coffea</taxon>
    </lineage>
</organism>
<dbReference type="PANTHER" id="PTHR23023">
    <property type="entry name" value="DIMETHYLANILINE MONOOXYGENASE"/>
    <property type="match status" value="1"/>
</dbReference>
<dbReference type="InterPro" id="IPR036188">
    <property type="entry name" value="FAD/NAD-bd_sf"/>
</dbReference>
<dbReference type="Gramene" id="CDP19710">
    <property type="protein sequence ID" value="CDP19710"/>
    <property type="gene ID" value="GSCOC_T00003632001"/>
</dbReference>
<evidence type="ECO:0000256" key="2">
    <source>
        <dbReference type="ARBA" id="ARBA00022630"/>
    </source>
</evidence>
<dbReference type="Proteomes" id="UP000295252">
    <property type="component" value="Unassembled WGS sequence"/>
</dbReference>
<dbReference type="GO" id="GO:0050660">
    <property type="term" value="F:flavin adenine dinucleotide binding"/>
    <property type="evidence" value="ECO:0007669"/>
    <property type="project" value="InterPro"/>
</dbReference>
<keyword evidence="6" id="KW-0732">Signal</keyword>